<feature type="region of interest" description="Disordered" evidence="1">
    <location>
        <begin position="112"/>
        <end position="179"/>
    </location>
</feature>
<feature type="compositionally biased region" description="Polar residues" evidence="1">
    <location>
        <begin position="136"/>
        <end position="179"/>
    </location>
</feature>
<feature type="compositionally biased region" description="Acidic residues" evidence="1">
    <location>
        <begin position="36"/>
        <end position="46"/>
    </location>
</feature>
<organism evidence="2 3">
    <name type="scientific">Albula goreensis</name>
    <dbReference type="NCBI Taxonomy" id="1534307"/>
    <lineage>
        <taxon>Eukaryota</taxon>
        <taxon>Metazoa</taxon>
        <taxon>Chordata</taxon>
        <taxon>Craniata</taxon>
        <taxon>Vertebrata</taxon>
        <taxon>Euteleostomi</taxon>
        <taxon>Actinopterygii</taxon>
        <taxon>Neopterygii</taxon>
        <taxon>Teleostei</taxon>
        <taxon>Albuliformes</taxon>
        <taxon>Albulidae</taxon>
        <taxon>Albula</taxon>
    </lineage>
</organism>
<feature type="region of interest" description="Disordered" evidence="1">
    <location>
        <begin position="1"/>
        <end position="57"/>
    </location>
</feature>
<reference evidence="2" key="1">
    <citation type="submission" date="2021-01" db="EMBL/GenBank/DDBJ databases">
        <authorList>
            <person name="Zahm M."/>
            <person name="Roques C."/>
            <person name="Cabau C."/>
            <person name="Klopp C."/>
            <person name="Donnadieu C."/>
            <person name="Jouanno E."/>
            <person name="Lampietro C."/>
            <person name="Louis A."/>
            <person name="Herpin A."/>
            <person name="Echchiki A."/>
            <person name="Berthelot C."/>
            <person name="Parey E."/>
            <person name="Roest-Crollius H."/>
            <person name="Braasch I."/>
            <person name="Postlethwait J."/>
            <person name="Bobe J."/>
            <person name="Montfort J."/>
            <person name="Bouchez O."/>
            <person name="Begum T."/>
            <person name="Mejri S."/>
            <person name="Adams A."/>
            <person name="Chen W.-J."/>
            <person name="Guiguen Y."/>
        </authorList>
    </citation>
    <scope>NUCLEOTIDE SEQUENCE</scope>
    <source>
        <tissue evidence="2">Blood</tissue>
    </source>
</reference>
<feature type="compositionally biased region" description="Basic and acidic residues" evidence="1">
    <location>
        <begin position="112"/>
        <end position="133"/>
    </location>
</feature>
<dbReference type="OrthoDB" id="45963at2759"/>
<evidence type="ECO:0008006" key="4">
    <source>
        <dbReference type="Google" id="ProtNLM"/>
    </source>
</evidence>
<dbReference type="InterPro" id="IPR028260">
    <property type="entry name" value="FAM177"/>
</dbReference>
<comment type="caution">
    <text evidence="2">The sequence shown here is derived from an EMBL/GenBank/DDBJ whole genome shotgun (WGS) entry which is preliminary data.</text>
</comment>
<dbReference type="Pfam" id="PF14774">
    <property type="entry name" value="FAM177"/>
    <property type="match status" value="1"/>
</dbReference>
<evidence type="ECO:0000256" key="1">
    <source>
        <dbReference type="SAM" id="MobiDB-lite"/>
    </source>
</evidence>
<sequence length="179" mass="19997">MSRNHEKAPHVEETEFGAASMSQQKKVIYFANGETLEQDSSEEEESVPQAEPFSASKDTAQLSWKEYSWCLWMKAGKKSLRTCDFLGGKLANMLGLSTAKYQYAVDEYHRNKTEGSKHKDTDGAPSVREEAERVQLSPQKSTEYGATSSLQDHDPQTSPGSSEHNQRTAGSHNQGYQED</sequence>
<proteinExistence type="predicted"/>
<evidence type="ECO:0000313" key="2">
    <source>
        <dbReference type="EMBL" id="KAI1897724.1"/>
    </source>
</evidence>
<evidence type="ECO:0000313" key="3">
    <source>
        <dbReference type="Proteomes" id="UP000829720"/>
    </source>
</evidence>
<dbReference type="PANTHER" id="PTHR31206:SF9">
    <property type="entry name" value="PROTEIN FAM177B"/>
    <property type="match status" value="1"/>
</dbReference>
<name>A0A8T3DPF1_9TELE</name>
<dbReference type="Proteomes" id="UP000829720">
    <property type="component" value="Unassembled WGS sequence"/>
</dbReference>
<dbReference type="AlphaFoldDB" id="A0A8T3DPF1"/>
<dbReference type="PANTHER" id="PTHR31206">
    <property type="entry name" value="LP10445P"/>
    <property type="match status" value="1"/>
</dbReference>
<keyword evidence="3" id="KW-1185">Reference proteome</keyword>
<gene>
    <name evidence="2" type="ORF">AGOR_G00086220</name>
</gene>
<protein>
    <recommendedName>
        <fullName evidence="4">Protein FAM177A1-like</fullName>
    </recommendedName>
</protein>
<dbReference type="EMBL" id="JAERUA010000007">
    <property type="protein sequence ID" value="KAI1897724.1"/>
    <property type="molecule type" value="Genomic_DNA"/>
</dbReference>
<accession>A0A8T3DPF1</accession>
<feature type="compositionally biased region" description="Basic and acidic residues" evidence="1">
    <location>
        <begin position="1"/>
        <end position="13"/>
    </location>
</feature>